<dbReference type="SUPFAM" id="SSF54001">
    <property type="entry name" value="Cysteine proteinases"/>
    <property type="match status" value="1"/>
</dbReference>
<comment type="caution">
    <text evidence="4">The sequence shown here is derived from an EMBL/GenBank/DDBJ whole genome shotgun (WGS) entry which is preliminary data.</text>
</comment>
<evidence type="ECO:0000313" key="5">
    <source>
        <dbReference type="Proteomes" id="UP000029074"/>
    </source>
</evidence>
<protein>
    <submittedName>
        <fullName evidence="4">Amidase</fullName>
        <ecNumber evidence="4">3.5.1.28</ecNumber>
    </submittedName>
</protein>
<gene>
    <name evidence="4" type="ORF">BGLCM_0318</name>
</gene>
<feature type="compositionally biased region" description="Low complexity" evidence="1">
    <location>
        <begin position="146"/>
        <end position="157"/>
    </location>
</feature>
<accession>A0A087ALJ9</accession>
<organism evidence="4 5">
    <name type="scientific">Bifidobacterium gallicum DSM 20093 = LMG 11596</name>
    <dbReference type="NCBI Taxonomy" id="561180"/>
    <lineage>
        <taxon>Bacteria</taxon>
        <taxon>Bacillati</taxon>
        <taxon>Actinomycetota</taxon>
        <taxon>Actinomycetes</taxon>
        <taxon>Bifidobacteriales</taxon>
        <taxon>Bifidobacteriaceae</taxon>
        <taxon>Bifidobacterium</taxon>
    </lineage>
</organism>
<evidence type="ECO:0000259" key="3">
    <source>
        <dbReference type="PROSITE" id="PS50911"/>
    </source>
</evidence>
<dbReference type="EC" id="3.5.1.28" evidence="4"/>
<dbReference type="AlphaFoldDB" id="A0A087ALJ9"/>
<evidence type="ECO:0000256" key="1">
    <source>
        <dbReference type="SAM" id="MobiDB-lite"/>
    </source>
</evidence>
<dbReference type="PROSITE" id="PS50911">
    <property type="entry name" value="CHAP"/>
    <property type="match status" value="1"/>
</dbReference>
<feature type="region of interest" description="Disordered" evidence="1">
    <location>
        <begin position="1"/>
        <end position="41"/>
    </location>
</feature>
<dbReference type="InterPro" id="IPR007921">
    <property type="entry name" value="CHAP_dom"/>
</dbReference>
<dbReference type="InterPro" id="IPR038765">
    <property type="entry name" value="Papain-like_cys_pep_sf"/>
</dbReference>
<keyword evidence="2" id="KW-0812">Transmembrane</keyword>
<feature type="compositionally biased region" description="Basic residues" evidence="1">
    <location>
        <begin position="1"/>
        <end position="10"/>
    </location>
</feature>
<evidence type="ECO:0000256" key="2">
    <source>
        <dbReference type="SAM" id="Phobius"/>
    </source>
</evidence>
<proteinExistence type="predicted"/>
<sequence length="329" mass="34937">MRHAASKARRGSAAISRSGTHGAHSAKAMHVARPTKTGRHVARPEAADSMVAAVLPEVNVALAAKLNEVAPMTRRALRLQAKANQRRTVMLSSTALAALVGTAATALALTNANRANQLPLADDPTTTTQITRIGSDAASRSEFRESLSSTVPSASASDEGDNADWNLGSSNEVTELDNLSKSQANNPVVAQRMDQDRDVLPEGFNPNHETGNTPSRSYPYGQCTWWAYTRRAQLGLPTGSGFGDARMWSSSAKALGYWVDSTPRAQGDVVVFGPGQAGASGYYGHVAVVEEVHKDGSIKISESNVKGLGVISDRTFTAEEAAQFSYIHY</sequence>
<dbReference type="RefSeq" id="WP_044084487.1">
    <property type="nucleotide sequence ID" value="NZ_ABXB03000003.1"/>
</dbReference>
<keyword evidence="2" id="KW-1133">Transmembrane helix</keyword>
<name>A0A087ALJ9_9BIFI</name>
<feature type="domain" description="Peptidase C51" evidence="3">
    <location>
        <begin position="198"/>
        <end position="328"/>
    </location>
</feature>
<reference evidence="4 5" key="1">
    <citation type="submission" date="2014-03" db="EMBL/GenBank/DDBJ databases">
        <title>Genomics of Bifidobacteria.</title>
        <authorList>
            <person name="Ventura M."/>
            <person name="Milani C."/>
            <person name="Lugli G.A."/>
        </authorList>
    </citation>
    <scope>NUCLEOTIDE SEQUENCE [LARGE SCALE GENOMIC DNA]</scope>
    <source>
        <strain evidence="4 5">LMG 11596</strain>
    </source>
</reference>
<feature type="transmembrane region" description="Helical" evidence="2">
    <location>
        <begin position="88"/>
        <end position="109"/>
    </location>
</feature>
<dbReference type="GO" id="GO:0008745">
    <property type="term" value="F:N-acetylmuramoyl-L-alanine amidase activity"/>
    <property type="evidence" value="ECO:0007669"/>
    <property type="project" value="UniProtKB-EC"/>
</dbReference>
<dbReference type="Pfam" id="PF05257">
    <property type="entry name" value="CHAP"/>
    <property type="match status" value="1"/>
</dbReference>
<keyword evidence="5" id="KW-1185">Reference proteome</keyword>
<keyword evidence="2" id="KW-0472">Membrane</keyword>
<dbReference type="Proteomes" id="UP000029074">
    <property type="component" value="Unassembled WGS sequence"/>
</dbReference>
<keyword evidence="4" id="KW-0378">Hydrolase</keyword>
<feature type="region of interest" description="Disordered" evidence="1">
    <location>
        <begin position="134"/>
        <end position="169"/>
    </location>
</feature>
<dbReference type="Gene3D" id="3.90.1720.10">
    <property type="entry name" value="endopeptidase domain like (from Nostoc punctiforme)"/>
    <property type="match status" value="1"/>
</dbReference>
<dbReference type="OrthoDB" id="3240061at2"/>
<dbReference type="EMBL" id="JGYW01000002">
    <property type="protein sequence ID" value="KFI59649.1"/>
    <property type="molecule type" value="Genomic_DNA"/>
</dbReference>
<evidence type="ECO:0000313" key="4">
    <source>
        <dbReference type="EMBL" id="KFI59649.1"/>
    </source>
</evidence>